<dbReference type="PANTHER" id="PTHR43852">
    <property type="entry name" value="NUCLEOTIDYLTRANSFERASE"/>
    <property type="match status" value="1"/>
</dbReference>
<dbReference type="InterPro" id="IPR041633">
    <property type="entry name" value="Polbeta"/>
</dbReference>
<dbReference type="Proteomes" id="UP001596145">
    <property type="component" value="Unassembled WGS sequence"/>
</dbReference>
<evidence type="ECO:0000313" key="2">
    <source>
        <dbReference type="EMBL" id="MFC5133757.1"/>
    </source>
</evidence>
<evidence type="ECO:0000259" key="1">
    <source>
        <dbReference type="Pfam" id="PF18765"/>
    </source>
</evidence>
<evidence type="ECO:0000313" key="3">
    <source>
        <dbReference type="Proteomes" id="UP001596145"/>
    </source>
</evidence>
<dbReference type="Gene3D" id="3.30.460.10">
    <property type="entry name" value="Beta Polymerase, domain 2"/>
    <property type="match status" value="1"/>
</dbReference>
<dbReference type="NCBIfam" id="NF047752">
    <property type="entry name" value="MntA_antitoxin"/>
    <property type="match status" value="1"/>
</dbReference>
<organism evidence="2 3">
    <name type="scientific">Halorubrum glutamatedens</name>
    <dbReference type="NCBI Taxonomy" id="2707018"/>
    <lineage>
        <taxon>Archaea</taxon>
        <taxon>Methanobacteriati</taxon>
        <taxon>Methanobacteriota</taxon>
        <taxon>Stenosarchaea group</taxon>
        <taxon>Halobacteria</taxon>
        <taxon>Halobacteriales</taxon>
        <taxon>Haloferacaceae</taxon>
        <taxon>Halorubrum</taxon>
    </lineage>
</organism>
<protein>
    <submittedName>
        <fullName evidence="2">Nucleotidyltransferase family protein</fullName>
    </submittedName>
</protein>
<name>A0ABD5QNR4_9EURY</name>
<accession>A0ABD5QNR4</accession>
<gene>
    <name evidence="2" type="ORF">ACFPJA_03310</name>
</gene>
<sequence length="147" mass="16210">MVEPNDGESAIEGVDVAAIRRYLAATDVRFAILFGSRVRGNTHESSDVDVALRFPDRPSPKERFRRRNRIDADLQGYADGFVDVSDIDDLPLPIARAALEGGIRLVGDDGAIDASRERIAAEDEETAADRERDRREFIDRLAKGAIG</sequence>
<proteinExistence type="predicted"/>
<dbReference type="InterPro" id="IPR043519">
    <property type="entry name" value="NT_sf"/>
</dbReference>
<dbReference type="InterPro" id="IPR052930">
    <property type="entry name" value="TA_antitoxin_MntA"/>
</dbReference>
<dbReference type="RefSeq" id="WP_122106421.1">
    <property type="nucleotide sequence ID" value="NZ_JBHSKV010000004.1"/>
</dbReference>
<dbReference type="Pfam" id="PF18765">
    <property type="entry name" value="Polbeta"/>
    <property type="match status" value="1"/>
</dbReference>
<comment type="caution">
    <text evidence="2">The sequence shown here is derived from an EMBL/GenBank/DDBJ whole genome shotgun (WGS) entry which is preliminary data.</text>
</comment>
<reference evidence="2 3" key="1">
    <citation type="journal article" date="2019" name="Int. J. Syst. Evol. Microbiol.">
        <title>The Global Catalogue of Microorganisms (GCM) 10K type strain sequencing project: providing services to taxonomists for standard genome sequencing and annotation.</title>
        <authorList>
            <consortium name="The Broad Institute Genomics Platform"/>
            <consortium name="The Broad Institute Genome Sequencing Center for Infectious Disease"/>
            <person name="Wu L."/>
            <person name="Ma J."/>
        </authorList>
    </citation>
    <scope>NUCLEOTIDE SEQUENCE [LARGE SCALE GENOMIC DNA]</scope>
    <source>
        <strain evidence="2 3">CGMCC 1.16026</strain>
    </source>
</reference>
<feature type="domain" description="Polymerase beta nucleotidyltransferase" evidence="1">
    <location>
        <begin position="19"/>
        <end position="109"/>
    </location>
</feature>
<keyword evidence="3" id="KW-1185">Reference proteome</keyword>
<dbReference type="PANTHER" id="PTHR43852:SF3">
    <property type="entry name" value="NUCLEOTIDYLTRANSFERASE"/>
    <property type="match status" value="1"/>
</dbReference>
<dbReference type="AlphaFoldDB" id="A0ABD5QNR4"/>
<dbReference type="CDD" id="cd05403">
    <property type="entry name" value="NT_KNTase_like"/>
    <property type="match status" value="1"/>
</dbReference>
<dbReference type="SUPFAM" id="SSF81301">
    <property type="entry name" value="Nucleotidyltransferase"/>
    <property type="match status" value="1"/>
</dbReference>
<dbReference type="EMBL" id="JBHSKV010000004">
    <property type="protein sequence ID" value="MFC5133757.1"/>
    <property type="molecule type" value="Genomic_DNA"/>
</dbReference>